<dbReference type="Gene3D" id="3.20.20.150">
    <property type="entry name" value="Divalent-metal-dependent TIM barrel enzymes"/>
    <property type="match status" value="1"/>
</dbReference>
<evidence type="ECO:0000313" key="1">
    <source>
        <dbReference type="EMBL" id="BDV32545.1"/>
    </source>
</evidence>
<dbReference type="PANTHER" id="PTHR42194">
    <property type="entry name" value="UPF0276 PROTEIN HI_1600"/>
    <property type="match status" value="1"/>
</dbReference>
<keyword evidence="2" id="KW-1185">Reference proteome</keyword>
<accession>A0ABM8E419</accession>
<sequence>MVNDVTTPRSLGFGLGLRPIYYPDILERNPAVDWFEIISENCMVPGGRPLVILDRIRASYPIVMHGVSMSLASVDQLDFDYLTALKALAARIEPAWISDHLAWTGVDGANLHDLLPIPFTSETLRHVAERIMRVQDFLGRRILVENASTYVSVEGSEMSEHEFLTELAESADCLLLLDVNNVFVSSFNHGFDPVRYIDTLPADRVQQIHLAGHSDYVTHKVDTHDHPVCGDVWELYAHARNRFGDVSSMIERDDQFPPFEELMREVEKMRGIAASVDSKKVLA</sequence>
<dbReference type="InterPro" id="IPR036237">
    <property type="entry name" value="Xyl_isomerase-like_sf"/>
</dbReference>
<dbReference type="InterPro" id="IPR007801">
    <property type="entry name" value="MbnB/TglH/ChrH"/>
</dbReference>
<proteinExistence type="predicted"/>
<dbReference type="Proteomes" id="UP001317629">
    <property type="component" value="Chromosome"/>
</dbReference>
<dbReference type="PANTHER" id="PTHR42194:SF1">
    <property type="entry name" value="UPF0276 PROTEIN HI_1600"/>
    <property type="match status" value="1"/>
</dbReference>
<gene>
    <name evidence="1" type="ORF">SS37A_00740</name>
</gene>
<dbReference type="NCBIfam" id="NF003818">
    <property type="entry name" value="PRK05409.1"/>
    <property type="match status" value="1"/>
</dbReference>
<dbReference type="EMBL" id="AP027142">
    <property type="protein sequence ID" value="BDV32545.1"/>
    <property type="molecule type" value="Genomic_DNA"/>
</dbReference>
<organism evidence="1 2">
    <name type="scientific">Methylocystis iwaonis</name>
    <dbReference type="NCBI Taxonomy" id="2885079"/>
    <lineage>
        <taxon>Bacteria</taxon>
        <taxon>Pseudomonadati</taxon>
        <taxon>Pseudomonadota</taxon>
        <taxon>Alphaproteobacteria</taxon>
        <taxon>Hyphomicrobiales</taxon>
        <taxon>Methylocystaceae</taxon>
        <taxon>Methylocystis</taxon>
    </lineage>
</organism>
<protein>
    <submittedName>
        <fullName evidence="1">UPF0276 protein</fullName>
    </submittedName>
</protein>
<dbReference type="SUPFAM" id="SSF51658">
    <property type="entry name" value="Xylose isomerase-like"/>
    <property type="match status" value="1"/>
</dbReference>
<reference evidence="1 2" key="1">
    <citation type="journal article" date="2023" name="Int. J. Syst. Evol. Microbiol.">
        <title>Methylocystis iwaonis sp. nov., a type II methane-oxidizing bacterium from surface soil of a rice paddy field in Japan, and emended description of the genus Methylocystis (ex Whittenbury et al. 1970) Bowman et al. 1993.</title>
        <authorList>
            <person name="Kaise H."/>
            <person name="Sawadogo J.B."/>
            <person name="Alam M.S."/>
            <person name="Ueno C."/>
            <person name="Dianou D."/>
            <person name="Shinjo R."/>
            <person name="Asakawa S."/>
        </authorList>
    </citation>
    <scope>NUCLEOTIDE SEQUENCE [LARGE SCALE GENOMIC DNA]</scope>
    <source>
        <strain evidence="1 2">SS37A-Re</strain>
    </source>
</reference>
<dbReference type="Pfam" id="PF05114">
    <property type="entry name" value="MbnB_TglH_ChrH"/>
    <property type="match status" value="1"/>
</dbReference>
<evidence type="ECO:0000313" key="2">
    <source>
        <dbReference type="Proteomes" id="UP001317629"/>
    </source>
</evidence>
<name>A0ABM8E419_9HYPH</name>